<keyword evidence="2" id="KW-1185">Reference proteome</keyword>
<reference evidence="1" key="1">
    <citation type="submission" date="2021-06" db="EMBL/GenBank/DDBJ databases">
        <title>Parelaphostrongylus tenuis whole genome reference sequence.</title>
        <authorList>
            <person name="Garwood T.J."/>
            <person name="Larsen P.A."/>
            <person name="Fountain-Jones N.M."/>
            <person name="Garbe J.R."/>
            <person name="Macchietto M.G."/>
            <person name="Kania S.A."/>
            <person name="Gerhold R.W."/>
            <person name="Richards J.E."/>
            <person name="Wolf T.M."/>
        </authorList>
    </citation>
    <scope>NUCLEOTIDE SEQUENCE</scope>
    <source>
        <strain evidence="1">MNPRO001-30</strain>
        <tissue evidence="1">Meninges</tissue>
    </source>
</reference>
<name>A0AAD5RAH6_PARTN</name>
<evidence type="ECO:0000313" key="1">
    <source>
        <dbReference type="EMBL" id="KAJ1372564.1"/>
    </source>
</evidence>
<dbReference type="Proteomes" id="UP001196413">
    <property type="component" value="Unassembled WGS sequence"/>
</dbReference>
<organism evidence="1 2">
    <name type="scientific">Parelaphostrongylus tenuis</name>
    <name type="common">Meningeal worm</name>
    <dbReference type="NCBI Taxonomy" id="148309"/>
    <lineage>
        <taxon>Eukaryota</taxon>
        <taxon>Metazoa</taxon>
        <taxon>Ecdysozoa</taxon>
        <taxon>Nematoda</taxon>
        <taxon>Chromadorea</taxon>
        <taxon>Rhabditida</taxon>
        <taxon>Rhabditina</taxon>
        <taxon>Rhabditomorpha</taxon>
        <taxon>Strongyloidea</taxon>
        <taxon>Metastrongylidae</taxon>
        <taxon>Parelaphostrongylus</taxon>
    </lineage>
</organism>
<comment type="caution">
    <text evidence="1">The sequence shown here is derived from an EMBL/GenBank/DDBJ whole genome shotgun (WGS) entry which is preliminary data.</text>
</comment>
<accession>A0AAD5RAH6</accession>
<gene>
    <name evidence="1" type="ORF">KIN20_034748</name>
</gene>
<proteinExistence type="predicted"/>
<protein>
    <submittedName>
        <fullName evidence="1">Uncharacterized protein</fullName>
    </submittedName>
</protein>
<sequence>MTLSTLLPQQELLLMMHEWLLGSNATVASERINLAWDEDTVGKSTVRWRKVLKISRVQIVQKNLIVKKRFLSELEQRGDLARWLALSPDKDH</sequence>
<dbReference type="AlphaFoldDB" id="A0AAD5RAH6"/>
<evidence type="ECO:0000313" key="2">
    <source>
        <dbReference type="Proteomes" id="UP001196413"/>
    </source>
</evidence>
<dbReference type="EMBL" id="JAHQIW010007157">
    <property type="protein sequence ID" value="KAJ1372564.1"/>
    <property type="molecule type" value="Genomic_DNA"/>
</dbReference>